<dbReference type="SUPFAM" id="SSF52047">
    <property type="entry name" value="RNI-like"/>
    <property type="match status" value="1"/>
</dbReference>
<comment type="caution">
    <text evidence="1">The sequence shown here is derived from an EMBL/GenBank/DDBJ whole genome shotgun (WGS) entry which is preliminary data.</text>
</comment>
<dbReference type="InterPro" id="IPR032675">
    <property type="entry name" value="LRR_dom_sf"/>
</dbReference>
<proteinExistence type="predicted"/>
<dbReference type="Gene3D" id="3.80.10.10">
    <property type="entry name" value="Ribonuclease Inhibitor"/>
    <property type="match status" value="1"/>
</dbReference>
<sequence length="616" mass="70134">MAPNLNAQSFFRSLLRRQPRVIKTRRMKPRKPKKPSLASLNHDMLLLVTQHLHDIDPQSVNSLALVCTALYRMARYVQYREVSIDLRQKRHEDNTADSGSLQSIVRNGLIPAIRTLHLDYSDFVKKYEQARPKMEALELSAWHVWNQLNDLIPMMSGLRHLHWDGSVIPDSVLEHLRKNPQIHLHLSLQGSAQRARWAEQEACLQRLPTTLEGTRHNLSSLRIKLVYHEARACRLLTQQALKQLLLSSPRLRALALDIAHPREGCRAYGYERDYCGFGLTNGEALPPLEELDVIGYPWGQQPSSPGWGINCLGYPEPTGTEMEYWARNLDWSHLRCMRLHDDAVPLAAHLAPQLTALEDLELRFYYSLGNPVWSVGNIWLTAVTAFFNTLPSFTLRSISLPGLPTNGPSTITAHASTLHSLSIHQTPLTDSTLTLFRDSLPHLKNLTIVCTRKADAWPHSTFTALASFPLLEYLEIYFPIGTAAEPDKPYLTLSTATDILNHLRSRGDGGAPSRLRQLRVHSGFPPRPFYGFPTESAYWPRDNVTSFVCWADGQSSCVKLSKAQNERLRRVVRGGSGPGSRMRREERDCIKFLVALKGPMRLEEWLKWKDEKKLRR</sequence>
<dbReference type="Proteomes" id="UP001303760">
    <property type="component" value="Unassembled WGS sequence"/>
</dbReference>
<gene>
    <name evidence="1" type="ORF">C8A03DRAFT_19280</name>
</gene>
<protein>
    <submittedName>
        <fullName evidence="1">Uncharacterized protein</fullName>
    </submittedName>
</protein>
<evidence type="ECO:0000313" key="2">
    <source>
        <dbReference type="Proteomes" id="UP001303760"/>
    </source>
</evidence>
<reference evidence="1" key="2">
    <citation type="submission" date="2023-05" db="EMBL/GenBank/DDBJ databases">
        <authorList>
            <consortium name="Lawrence Berkeley National Laboratory"/>
            <person name="Steindorff A."/>
            <person name="Hensen N."/>
            <person name="Bonometti L."/>
            <person name="Westerberg I."/>
            <person name="Brannstrom I.O."/>
            <person name="Guillou S."/>
            <person name="Cros-Aarteil S."/>
            <person name="Calhoun S."/>
            <person name="Haridas S."/>
            <person name="Kuo A."/>
            <person name="Mondo S."/>
            <person name="Pangilinan J."/>
            <person name="Riley R."/>
            <person name="Labutti K."/>
            <person name="Andreopoulos B."/>
            <person name="Lipzen A."/>
            <person name="Chen C."/>
            <person name="Yanf M."/>
            <person name="Daum C."/>
            <person name="Ng V."/>
            <person name="Clum A."/>
            <person name="Ohm R."/>
            <person name="Martin F."/>
            <person name="Silar P."/>
            <person name="Natvig D."/>
            <person name="Lalanne C."/>
            <person name="Gautier V."/>
            <person name="Ament-Velasquez S.L."/>
            <person name="Kruys A."/>
            <person name="Hutchinson M.I."/>
            <person name="Powell A.J."/>
            <person name="Barry K."/>
            <person name="Miller A.N."/>
            <person name="Grigoriev I.V."/>
            <person name="Debuchy R."/>
            <person name="Gladieux P."/>
            <person name="Thoren M.H."/>
            <person name="Johannesson H."/>
        </authorList>
    </citation>
    <scope>NUCLEOTIDE SEQUENCE</scope>
    <source>
        <strain evidence="1">CBS 532.94</strain>
    </source>
</reference>
<dbReference type="AlphaFoldDB" id="A0AAN7C1M0"/>
<accession>A0AAN7C1M0</accession>
<name>A0AAN7C1M0_9PEZI</name>
<organism evidence="1 2">
    <name type="scientific">Achaetomium macrosporum</name>
    <dbReference type="NCBI Taxonomy" id="79813"/>
    <lineage>
        <taxon>Eukaryota</taxon>
        <taxon>Fungi</taxon>
        <taxon>Dikarya</taxon>
        <taxon>Ascomycota</taxon>
        <taxon>Pezizomycotina</taxon>
        <taxon>Sordariomycetes</taxon>
        <taxon>Sordariomycetidae</taxon>
        <taxon>Sordariales</taxon>
        <taxon>Chaetomiaceae</taxon>
        <taxon>Achaetomium</taxon>
    </lineage>
</organism>
<keyword evidence="2" id="KW-1185">Reference proteome</keyword>
<reference evidence="1" key="1">
    <citation type="journal article" date="2023" name="Mol. Phylogenet. Evol.">
        <title>Genome-scale phylogeny and comparative genomics of the fungal order Sordariales.</title>
        <authorList>
            <person name="Hensen N."/>
            <person name="Bonometti L."/>
            <person name="Westerberg I."/>
            <person name="Brannstrom I.O."/>
            <person name="Guillou S."/>
            <person name="Cros-Aarteil S."/>
            <person name="Calhoun S."/>
            <person name="Haridas S."/>
            <person name="Kuo A."/>
            <person name="Mondo S."/>
            <person name="Pangilinan J."/>
            <person name="Riley R."/>
            <person name="LaButti K."/>
            <person name="Andreopoulos B."/>
            <person name="Lipzen A."/>
            <person name="Chen C."/>
            <person name="Yan M."/>
            <person name="Daum C."/>
            <person name="Ng V."/>
            <person name="Clum A."/>
            <person name="Steindorff A."/>
            <person name="Ohm R.A."/>
            <person name="Martin F."/>
            <person name="Silar P."/>
            <person name="Natvig D.O."/>
            <person name="Lalanne C."/>
            <person name="Gautier V."/>
            <person name="Ament-Velasquez S.L."/>
            <person name="Kruys A."/>
            <person name="Hutchinson M.I."/>
            <person name="Powell A.J."/>
            <person name="Barry K."/>
            <person name="Miller A.N."/>
            <person name="Grigoriev I.V."/>
            <person name="Debuchy R."/>
            <person name="Gladieux P."/>
            <person name="Hiltunen Thoren M."/>
            <person name="Johannesson H."/>
        </authorList>
    </citation>
    <scope>NUCLEOTIDE SEQUENCE</scope>
    <source>
        <strain evidence="1">CBS 532.94</strain>
    </source>
</reference>
<evidence type="ECO:0000313" key="1">
    <source>
        <dbReference type="EMBL" id="KAK4233683.1"/>
    </source>
</evidence>
<dbReference type="EMBL" id="MU860498">
    <property type="protein sequence ID" value="KAK4233683.1"/>
    <property type="molecule type" value="Genomic_DNA"/>
</dbReference>